<evidence type="ECO:0000256" key="1">
    <source>
        <dbReference type="ARBA" id="ARBA00000558"/>
    </source>
</evidence>
<sequence length="513" mass="55334">MSFERAAGTKQVKYGTAGFRGPANDGQMGFIVKRSGITAALRSRKLGKATGLMITASHNPVQDNGVKVTEPLGEMLVPSWEGLATNLTNADDLNAEVEKIIKDEEICSSSEGLVVLGRDTRPSSSELSYAAAEGIIQAQSRSLNLGVVTTPQLHYLTYKINTGTPVFKLDLDLYYSDFTNAFLEITKNSANLGNLVVDCANGVGHLAGAQFAKRLESKVNVKLTNVGDGQLNHECGADFVKTGQRAPVGSEMEEGVRYCSVDGDADRLVYYFLRNGKFFLLDGDRIACLIATYLQKRLGEETSVNFGVVQTAYANGASTNYLSSLGIKTVCTKTGVKHLHHAALDFDIGVYFEANGHGTVLFNESAIGKLEKEGQTEILALAKLVNQTVGDAFSDMLAVEAVLHLLNWSIEDWAAMYSDYPNRLMKVKIANRADIQVTNAERTCLAPAGLQEKLDALVAPVTNGRSFVRASGTEDVVRVYAEADTAENCNKLSIDVANLVYDMANGQGDKPSL</sequence>
<organism evidence="16 17">
    <name type="scientific">Oikopleura dioica</name>
    <name type="common">Tunicate</name>
    <dbReference type="NCBI Taxonomy" id="34765"/>
    <lineage>
        <taxon>Eukaryota</taxon>
        <taxon>Metazoa</taxon>
        <taxon>Chordata</taxon>
        <taxon>Tunicata</taxon>
        <taxon>Appendicularia</taxon>
        <taxon>Copelata</taxon>
        <taxon>Oikopleuridae</taxon>
        <taxon>Oikopleura</taxon>
    </lineage>
</organism>
<dbReference type="Pfam" id="PF21404">
    <property type="entry name" value="AMG1_III"/>
    <property type="match status" value="1"/>
</dbReference>
<protein>
    <recommendedName>
        <fullName evidence="4 11">Phosphoacetylglucosamine mutase</fullName>
        <shortName evidence="11">PAGM</shortName>
        <ecNumber evidence="4 11">5.4.2.3</ecNumber>
    </recommendedName>
    <alternativeName>
        <fullName evidence="10 11">Acetylglucosamine phosphomutase</fullName>
    </alternativeName>
    <alternativeName>
        <fullName evidence="9 11">N-acetylglucosamine-phosphate mutase</fullName>
    </alternativeName>
</protein>
<accession>A0ABN7T7D6</accession>
<dbReference type="PANTHER" id="PTHR45955">
    <property type="entry name" value="PHOSPHOACETYLGLUCOSAMINE MUTASE"/>
    <property type="match status" value="1"/>
</dbReference>
<keyword evidence="6 11" id="KW-0479">Metal-binding</keyword>
<dbReference type="InterPro" id="IPR049023">
    <property type="entry name" value="AMG1_II"/>
</dbReference>
<evidence type="ECO:0000313" key="16">
    <source>
        <dbReference type="EMBL" id="CAG5111490.1"/>
    </source>
</evidence>
<feature type="domain" description="Alpha-D-phosphohexomutase alpha/beta/alpha" evidence="13">
    <location>
        <begin position="109"/>
        <end position="162"/>
    </location>
</feature>
<proteinExistence type="inferred from homology"/>
<dbReference type="SUPFAM" id="SSF55957">
    <property type="entry name" value="Phosphoglucomutase, C-terminal domain"/>
    <property type="match status" value="1"/>
</dbReference>
<comment type="cofactor">
    <cofactor evidence="11">
        <name>Mg(2+)</name>
        <dbReference type="ChEBI" id="CHEBI:18420"/>
    </cofactor>
    <text evidence="11">Binds 1 Mg(2+) ion per subunit.</text>
</comment>
<reference evidence="16 17" key="1">
    <citation type="submission" date="2021-04" db="EMBL/GenBank/DDBJ databases">
        <authorList>
            <person name="Bliznina A."/>
        </authorList>
    </citation>
    <scope>NUCLEOTIDE SEQUENCE [LARGE SCALE GENOMIC DNA]</scope>
</reference>
<name>A0ABN7T7D6_OIKDI</name>
<evidence type="ECO:0000256" key="2">
    <source>
        <dbReference type="ARBA" id="ARBA00004865"/>
    </source>
</evidence>
<dbReference type="CDD" id="cd03086">
    <property type="entry name" value="PGM3"/>
    <property type="match status" value="1"/>
</dbReference>
<dbReference type="Pfam" id="PF21405">
    <property type="entry name" value="AMG1_II"/>
    <property type="match status" value="1"/>
</dbReference>
<evidence type="ECO:0000256" key="6">
    <source>
        <dbReference type="ARBA" id="ARBA00022723"/>
    </source>
</evidence>
<dbReference type="Gene3D" id="3.30.310.50">
    <property type="entry name" value="Alpha-D-phosphohexomutase, C-terminal domain"/>
    <property type="match status" value="1"/>
</dbReference>
<gene>
    <name evidence="16" type="ORF">OKIOD_LOCUS14559</name>
</gene>
<feature type="domain" description="Alpha-D-phosphohexomutase alpha/beta/alpha" evidence="13">
    <location>
        <begin position="43"/>
        <end position="79"/>
    </location>
</feature>
<evidence type="ECO:0000256" key="3">
    <source>
        <dbReference type="ARBA" id="ARBA00010231"/>
    </source>
</evidence>
<evidence type="ECO:0000313" key="17">
    <source>
        <dbReference type="Proteomes" id="UP001158576"/>
    </source>
</evidence>
<evidence type="ECO:0000259" key="15">
    <source>
        <dbReference type="Pfam" id="PF21405"/>
    </source>
</evidence>
<dbReference type="EMBL" id="OU015567">
    <property type="protein sequence ID" value="CAG5111490.1"/>
    <property type="molecule type" value="Genomic_DNA"/>
</dbReference>
<comment type="function">
    <text evidence="11">Catalyzes the conversion of GlcNAc-6-P into GlcNAc-1-P during the synthesis of uridine diphosphate/UDP-GlcNAc, a sugar nucleotide critical to multiple glycosylation pathways including protein N- and O-glycosylation.</text>
</comment>
<dbReference type="InterPro" id="IPR049022">
    <property type="entry name" value="AMG1_III"/>
</dbReference>
<keyword evidence="5" id="KW-0597">Phosphoprotein</keyword>
<dbReference type="InterPro" id="IPR005844">
    <property type="entry name" value="A-D-PHexomutase_a/b/a-I"/>
</dbReference>
<evidence type="ECO:0000259" key="13">
    <source>
        <dbReference type="Pfam" id="PF02878"/>
    </source>
</evidence>
<dbReference type="Pfam" id="PF00408">
    <property type="entry name" value="PGM_PMM_IV"/>
    <property type="match status" value="1"/>
</dbReference>
<dbReference type="Gene3D" id="3.40.120.10">
    <property type="entry name" value="Alpha-D-Glucose-1,6-Bisphosphate, subunit A, domain 3"/>
    <property type="match status" value="3"/>
</dbReference>
<keyword evidence="7 11" id="KW-0460">Magnesium</keyword>
<evidence type="ECO:0000256" key="9">
    <source>
        <dbReference type="ARBA" id="ARBA00031926"/>
    </source>
</evidence>
<dbReference type="SUPFAM" id="SSF53738">
    <property type="entry name" value="Phosphoglucomutase, first 3 domains"/>
    <property type="match status" value="4"/>
</dbReference>
<dbReference type="Proteomes" id="UP001158576">
    <property type="component" value="Chromosome 2"/>
</dbReference>
<dbReference type="Pfam" id="PF02878">
    <property type="entry name" value="PGM_PMM_I"/>
    <property type="match status" value="2"/>
</dbReference>
<dbReference type="InterPro" id="IPR005843">
    <property type="entry name" value="A-D-PHexomutase_C"/>
</dbReference>
<evidence type="ECO:0000259" key="14">
    <source>
        <dbReference type="Pfam" id="PF21404"/>
    </source>
</evidence>
<keyword evidence="8 11" id="KW-0413">Isomerase</keyword>
<feature type="domain" description="Alpha-D-phosphohexomutase C-terminal" evidence="12">
    <location>
        <begin position="447"/>
        <end position="497"/>
    </location>
</feature>
<dbReference type="InterPro" id="IPR016066">
    <property type="entry name" value="A-D-PHexomutase_CS"/>
</dbReference>
<feature type="domain" description="Phosphoacetylglucosamine mutase AMG1" evidence="14">
    <location>
        <begin position="282"/>
        <end position="408"/>
    </location>
</feature>
<evidence type="ECO:0000256" key="11">
    <source>
        <dbReference type="PIRNR" id="PIRNR016408"/>
    </source>
</evidence>
<comment type="similarity">
    <text evidence="3 11">Belongs to the phosphohexose mutase family.</text>
</comment>
<dbReference type="PIRSF" id="PIRSF016408">
    <property type="entry name" value="PAGM"/>
    <property type="match status" value="1"/>
</dbReference>
<keyword evidence="17" id="KW-1185">Reference proteome</keyword>
<evidence type="ECO:0000256" key="10">
    <source>
        <dbReference type="ARBA" id="ARBA00032065"/>
    </source>
</evidence>
<comment type="catalytic activity">
    <reaction evidence="1 11">
        <text>N-acetyl-alpha-D-glucosamine 1-phosphate = N-acetyl-D-glucosamine 6-phosphate</text>
        <dbReference type="Rhea" id="RHEA:23804"/>
        <dbReference type="ChEBI" id="CHEBI:57513"/>
        <dbReference type="ChEBI" id="CHEBI:57776"/>
        <dbReference type="EC" id="5.4.2.3"/>
    </reaction>
</comment>
<dbReference type="PANTHER" id="PTHR45955:SF1">
    <property type="entry name" value="PHOSPHOACETYLGLUCOSAMINE MUTASE"/>
    <property type="match status" value="1"/>
</dbReference>
<evidence type="ECO:0000256" key="8">
    <source>
        <dbReference type="ARBA" id="ARBA00023235"/>
    </source>
</evidence>
<dbReference type="PROSITE" id="PS00710">
    <property type="entry name" value="PGM_PMM"/>
    <property type="match status" value="1"/>
</dbReference>
<evidence type="ECO:0000259" key="12">
    <source>
        <dbReference type="Pfam" id="PF00408"/>
    </source>
</evidence>
<dbReference type="InterPro" id="IPR036900">
    <property type="entry name" value="A-D-PHexomutase_C_sf"/>
</dbReference>
<dbReference type="EC" id="5.4.2.3" evidence="4 11"/>
<evidence type="ECO:0000256" key="5">
    <source>
        <dbReference type="ARBA" id="ARBA00022553"/>
    </source>
</evidence>
<feature type="domain" description="Phosphoacetylglucosamine mutase AMG1" evidence="15">
    <location>
        <begin position="174"/>
        <end position="269"/>
    </location>
</feature>
<comment type="pathway">
    <text evidence="2 11">Nucleotide-sugar biosynthesis; UDP-N-acetyl-alpha-D-glucosamine biosynthesis; N-acetyl-alpha-D-glucosamine 1-phosphate from alpha-D-glucosamine 6-phosphate (route I): step 2/2.</text>
</comment>
<dbReference type="InterPro" id="IPR016055">
    <property type="entry name" value="A-D-PHexomutase_a/b/a-I/II/III"/>
</dbReference>
<dbReference type="InterPro" id="IPR016657">
    <property type="entry name" value="PAGM"/>
</dbReference>
<evidence type="ECO:0000256" key="7">
    <source>
        <dbReference type="ARBA" id="ARBA00022842"/>
    </source>
</evidence>
<evidence type="ECO:0000256" key="4">
    <source>
        <dbReference type="ARBA" id="ARBA00012731"/>
    </source>
</evidence>